<dbReference type="GO" id="GO:0005525">
    <property type="term" value="F:GTP binding"/>
    <property type="evidence" value="ECO:0007669"/>
    <property type="project" value="InterPro"/>
</dbReference>
<dbReference type="InterPro" id="IPR001806">
    <property type="entry name" value="Small_GTPase"/>
</dbReference>
<organism evidence="5 6">
    <name type="scientific">Macrostomum lignano</name>
    <dbReference type="NCBI Taxonomy" id="282301"/>
    <lineage>
        <taxon>Eukaryota</taxon>
        <taxon>Metazoa</taxon>
        <taxon>Spiralia</taxon>
        <taxon>Lophotrochozoa</taxon>
        <taxon>Platyhelminthes</taxon>
        <taxon>Rhabditophora</taxon>
        <taxon>Macrostomorpha</taxon>
        <taxon>Macrostomida</taxon>
        <taxon>Macrostomidae</taxon>
        <taxon>Macrostomum</taxon>
    </lineage>
</organism>
<dbReference type="GO" id="GO:0060271">
    <property type="term" value="P:cilium assembly"/>
    <property type="evidence" value="ECO:0007669"/>
    <property type="project" value="TreeGrafter"/>
</dbReference>
<evidence type="ECO:0000256" key="3">
    <source>
        <dbReference type="ARBA" id="ARBA00022490"/>
    </source>
</evidence>
<dbReference type="InterPro" id="IPR000435">
    <property type="entry name" value="Tektins"/>
</dbReference>
<sequence>VIKNMSERGGGGPVRLILIGPDGSGKSVRYMTKKFIESYQSSCDVIYRHQIVVQENPIDVEILDTSAYERRGFSGLSACLDWADCFLVIYDVTMLDSAPRTRLFLELIRSVRGSERLPIVLIGNKTDMAHRGHVDKADMEILSSQFHCRHFLLRNRLARTTMEYLGHTQTASYTTGPRTAQSACFLPAVGAQKTFDTMPGPSPLRRSLTSLPWRPSTYYQTAKVSPTTALMQSQSGPLSARANLAELEGIKCSPAARNALYTRYTPNDWMSANLSNYSVSDRVRGNAERIRYDTLRLCREGEDRTKRAQEESGKRLGERVTDINFWKTELQHETDNMVTEISSLQEAKRIAEKALGETENPLHVAQECLYNREKRQGIDLEVDVIKQCQDKIRAVIDKANVQLNLNRAAQHELEKDTADKFSAQHLDEKCHGLRNASGGIAFHNGIEQLDRTLSVPETWAKFSNENIQRSQAERAASKNLRAELDKVLNDCANDMWKQFNCVNTALSERVQECTDARNKLQTHLGKVLQEVFDMEKNIEFLKKSIKDKEAPYQVAQTRLETRIHRPNVELCRDPAQHRLVSEVQEIRETVEQLQAKLREAENALQHLLKTKSALEHDLSVKNNSLFIDREKCLGIRKTFPMAPRGSY</sequence>
<dbReference type="InterPro" id="IPR027417">
    <property type="entry name" value="P-loop_NTPase"/>
</dbReference>
<dbReference type="Gene3D" id="3.40.50.300">
    <property type="entry name" value="P-loop containing nucleotide triphosphate hydrolases"/>
    <property type="match status" value="1"/>
</dbReference>
<dbReference type="SMART" id="SM00175">
    <property type="entry name" value="RAB"/>
    <property type="match status" value="1"/>
</dbReference>
<evidence type="ECO:0000313" key="6">
    <source>
        <dbReference type="WBParaSite" id="maker-uti_cns_0001842-snap-gene-0.2-mRNA-1"/>
    </source>
</evidence>
<feature type="coiled-coil region" evidence="4">
    <location>
        <begin position="576"/>
        <end position="617"/>
    </location>
</feature>
<dbReference type="WBParaSite" id="maker-uti_cns_0001842-snap-gene-0.2-mRNA-1">
    <property type="protein sequence ID" value="maker-uti_cns_0001842-snap-gene-0.2-mRNA-1"/>
    <property type="gene ID" value="maker-uti_cns_0001842-snap-gene-0.2"/>
</dbReference>
<dbReference type="SMART" id="SM00173">
    <property type="entry name" value="RAS"/>
    <property type="match status" value="1"/>
</dbReference>
<accession>A0A1I8GGS5</accession>
<keyword evidence="5" id="KW-1185">Reference proteome</keyword>
<dbReference type="InterPro" id="IPR048256">
    <property type="entry name" value="Tektin-like"/>
</dbReference>
<keyword evidence="3" id="KW-0963">Cytoplasm</keyword>
<proteinExistence type="inferred from homology"/>
<evidence type="ECO:0000256" key="1">
    <source>
        <dbReference type="ARBA" id="ARBA00004496"/>
    </source>
</evidence>
<keyword evidence="4" id="KW-0175">Coiled coil</keyword>
<dbReference type="PROSITE" id="PS51421">
    <property type="entry name" value="RAS"/>
    <property type="match status" value="1"/>
</dbReference>
<dbReference type="GO" id="GO:0005737">
    <property type="term" value="C:cytoplasm"/>
    <property type="evidence" value="ECO:0007669"/>
    <property type="project" value="UniProtKB-SubCell"/>
</dbReference>
<dbReference type="AlphaFoldDB" id="A0A1I8GGS5"/>
<comment type="subcellular location">
    <subcellularLocation>
        <location evidence="1">Cytoplasm</location>
    </subcellularLocation>
</comment>
<dbReference type="GO" id="GO:0005634">
    <property type="term" value="C:nucleus"/>
    <property type="evidence" value="ECO:0007669"/>
    <property type="project" value="TreeGrafter"/>
</dbReference>
<dbReference type="GO" id="GO:0060294">
    <property type="term" value="P:cilium movement involved in cell motility"/>
    <property type="evidence" value="ECO:0007669"/>
    <property type="project" value="InterPro"/>
</dbReference>
<dbReference type="Pfam" id="PF00071">
    <property type="entry name" value="Ras"/>
    <property type="match status" value="1"/>
</dbReference>
<protein>
    <submittedName>
        <fullName evidence="6">Tektin</fullName>
    </submittedName>
</protein>
<name>A0A1I8GGS5_9PLAT</name>
<dbReference type="PANTHER" id="PTHR19960">
    <property type="entry name" value="TEKTIN"/>
    <property type="match status" value="1"/>
</dbReference>
<dbReference type="SUPFAM" id="SSF52540">
    <property type="entry name" value="P-loop containing nucleoside triphosphate hydrolases"/>
    <property type="match status" value="1"/>
</dbReference>
<dbReference type="PANTHER" id="PTHR19960:SF11">
    <property type="entry name" value="TEKTIN"/>
    <property type="match status" value="1"/>
</dbReference>
<evidence type="ECO:0000256" key="4">
    <source>
        <dbReference type="SAM" id="Coils"/>
    </source>
</evidence>
<dbReference type="GO" id="GO:0005929">
    <property type="term" value="C:cilium"/>
    <property type="evidence" value="ECO:0007669"/>
    <property type="project" value="UniProtKB-ARBA"/>
</dbReference>
<dbReference type="PRINTS" id="PR00511">
    <property type="entry name" value="TEKTIN"/>
</dbReference>
<evidence type="ECO:0000313" key="5">
    <source>
        <dbReference type="Proteomes" id="UP000095280"/>
    </source>
</evidence>
<dbReference type="Pfam" id="PF03148">
    <property type="entry name" value="Tektin"/>
    <property type="match status" value="1"/>
</dbReference>
<dbReference type="GO" id="GO:0015630">
    <property type="term" value="C:microtubule cytoskeleton"/>
    <property type="evidence" value="ECO:0007669"/>
    <property type="project" value="TreeGrafter"/>
</dbReference>
<dbReference type="GO" id="GO:0003924">
    <property type="term" value="F:GTPase activity"/>
    <property type="evidence" value="ECO:0007669"/>
    <property type="project" value="InterPro"/>
</dbReference>
<dbReference type="Proteomes" id="UP000095280">
    <property type="component" value="Unplaced"/>
</dbReference>
<comment type="similarity">
    <text evidence="2">Belongs to the tektin family.</text>
</comment>
<reference evidence="6" key="1">
    <citation type="submission" date="2016-11" db="UniProtKB">
        <authorList>
            <consortium name="WormBaseParasite"/>
        </authorList>
    </citation>
    <scope>IDENTIFICATION</scope>
</reference>
<evidence type="ECO:0000256" key="2">
    <source>
        <dbReference type="ARBA" id="ARBA00007209"/>
    </source>
</evidence>